<protein>
    <recommendedName>
        <fullName evidence="1">Nucleotide-diphospho-sugar transferase domain-containing protein</fullName>
    </recommendedName>
</protein>
<reference evidence="2 3" key="1">
    <citation type="submission" date="2024-01" db="EMBL/GenBank/DDBJ databases">
        <authorList>
            <person name="Waweru B."/>
        </authorList>
    </citation>
    <scope>NUCLEOTIDE SEQUENCE [LARGE SCALE GENOMIC DNA]</scope>
</reference>
<dbReference type="EMBL" id="CAWUPB010000893">
    <property type="protein sequence ID" value="CAK7328297.1"/>
    <property type="molecule type" value="Genomic_DNA"/>
</dbReference>
<name>A0AAV1R5M2_9ROSI</name>
<evidence type="ECO:0000259" key="1">
    <source>
        <dbReference type="Pfam" id="PF03407"/>
    </source>
</evidence>
<dbReference type="AlphaFoldDB" id="A0AAV1R5M2"/>
<evidence type="ECO:0000313" key="2">
    <source>
        <dbReference type="EMBL" id="CAK7328297.1"/>
    </source>
</evidence>
<feature type="domain" description="Nucleotide-diphospho-sugar transferase" evidence="1">
    <location>
        <begin position="76"/>
        <end position="283"/>
    </location>
</feature>
<comment type="caution">
    <text evidence="2">The sequence shown here is derived from an EMBL/GenBank/DDBJ whole genome shotgun (WGS) entry which is preliminary data.</text>
</comment>
<dbReference type="InterPro" id="IPR005069">
    <property type="entry name" value="Nucl-diP-sugar_transferase"/>
</dbReference>
<organism evidence="2 3">
    <name type="scientific">Dovyalis caffra</name>
    <dbReference type="NCBI Taxonomy" id="77055"/>
    <lineage>
        <taxon>Eukaryota</taxon>
        <taxon>Viridiplantae</taxon>
        <taxon>Streptophyta</taxon>
        <taxon>Embryophyta</taxon>
        <taxon>Tracheophyta</taxon>
        <taxon>Spermatophyta</taxon>
        <taxon>Magnoliopsida</taxon>
        <taxon>eudicotyledons</taxon>
        <taxon>Gunneridae</taxon>
        <taxon>Pentapetalae</taxon>
        <taxon>rosids</taxon>
        <taxon>fabids</taxon>
        <taxon>Malpighiales</taxon>
        <taxon>Salicaceae</taxon>
        <taxon>Flacourtieae</taxon>
        <taxon>Dovyalis</taxon>
    </lineage>
</organism>
<dbReference type="PANTHER" id="PTHR46038:SF37">
    <property type="entry name" value="GLYCOSYLTRANSFERASE"/>
    <property type="match status" value="1"/>
</dbReference>
<evidence type="ECO:0000313" key="3">
    <source>
        <dbReference type="Proteomes" id="UP001314170"/>
    </source>
</evidence>
<proteinExistence type="predicted"/>
<sequence>MIKGRFAIGNKSFLLSTPLILHGLNPDSRKLQQLLRTASTPSRIVILTIVDKSWASPGSVLDLFLESLRIGEGTKHLLNHLVIVGFDFKAFRYCQFVHPHCIHLKDTGIGSYANEIKKRGIRKPSNRLNYHTLNWRRIQILEEVVQSGYNVIYTDADVMWLRNPFPILVAEFELTIGCDSKSSNQSSINEYSSGGFFFMRSDEITIEFLKLWNLGRFLYPSMATELVCQRITDKEFVEMVGLRIKHIDNRYYSGLCEPSIDTREIYIMHGNCCSDLDSKVHDLNLVLEDSRRFNALLAKDNSSALLSPSGKAPMKCSTR</sequence>
<gene>
    <name evidence="2" type="ORF">DCAF_LOCUS6018</name>
</gene>
<dbReference type="InterPro" id="IPR044821">
    <property type="entry name" value="At1g28695/At4g15970-like"/>
</dbReference>
<accession>A0AAV1R5M2</accession>
<dbReference type="Pfam" id="PF03407">
    <property type="entry name" value="Nucleotid_trans"/>
    <property type="match status" value="1"/>
</dbReference>
<dbReference type="PANTHER" id="PTHR46038">
    <property type="entry name" value="EXPRESSED PROTEIN-RELATED"/>
    <property type="match status" value="1"/>
</dbReference>
<keyword evidence="3" id="KW-1185">Reference proteome</keyword>
<dbReference type="Proteomes" id="UP001314170">
    <property type="component" value="Unassembled WGS sequence"/>
</dbReference>